<evidence type="ECO:0000313" key="3">
    <source>
        <dbReference type="Proteomes" id="UP000249341"/>
    </source>
</evidence>
<accession>A0A327Z9Y5</accession>
<gene>
    <name evidence="2" type="ORF">B0I29_109240</name>
</gene>
<dbReference type="Pfam" id="PF12770">
    <property type="entry name" value="CHAT"/>
    <property type="match status" value="1"/>
</dbReference>
<dbReference type="InterPro" id="IPR024983">
    <property type="entry name" value="CHAT_dom"/>
</dbReference>
<comment type="caution">
    <text evidence="2">The sequence shown here is derived from an EMBL/GenBank/DDBJ whole genome shotgun (WGS) entry which is preliminary data.</text>
</comment>
<proteinExistence type="predicted"/>
<keyword evidence="3" id="KW-1185">Reference proteome</keyword>
<dbReference type="AlphaFoldDB" id="A0A327Z9Y5"/>
<evidence type="ECO:0000259" key="1">
    <source>
        <dbReference type="Pfam" id="PF12770"/>
    </source>
</evidence>
<name>A0A327Z9Y5_9ACTN</name>
<feature type="domain" description="CHAT" evidence="1">
    <location>
        <begin position="100"/>
        <end position="407"/>
    </location>
</feature>
<organism evidence="2 3">
    <name type="scientific">Actinoplanes lutulentus</name>
    <dbReference type="NCBI Taxonomy" id="1287878"/>
    <lineage>
        <taxon>Bacteria</taxon>
        <taxon>Bacillati</taxon>
        <taxon>Actinomycetota</taxon>
        <taxon>Actinomycetes</taxon>
        <taxon>Micromonosporales</taxon>
        <taxon>Micromonosporaceae</taxon>
        <taxon>Actinoplanes</taxon>
    </lineage>
</organism>
<sequence>MREAHAELGGAIQAIQEIPGFETFLAPVRFADVAATADHPLVYLVPSERSGLALVVRGDEIVDVPLPGLTDRRVHEWAERHRENFPASRSVWSRHLAGLTNWLWDAMAGPLLGALPAGSRITFIPAGHTGLLPLHAARTADASRPSGHRYLIDEVTPGYTPNARALAAARVVAAETVPRRLLAVTDPEAALAARLPHSRWEGQAAAAAFPVSKILVGADATIDAVRAELREADAVHFGCHGVADSEPLQSAVRLAGGASLRLADVLPLRLRLRLAVLSACDTFVPGRALPDEVINLPTGLLQAGVAGVVASMWAIDDHATALLMIEFYRRWDPARDPAVALAEAQRWLRDATPAGVEEHWAAALDAGERWLPEKVAEALLNGVFTAGDSGSRPWSEPALWAAFTFTGA</sequence>
<reference evidence="2 3" key="1">
    <citation type="submission" date="2018-06" db="EMBL/GenBank/DDBJ databases">
        <title>Genomic Encyclopedia of Type Strains, Phase III (KMG-III): the genomes of soil and plant-associated and newly described type strains.</title>
        <authorList>
            <person name="Whitman W."/>
        </authorList>
    </citation>
    <scope>NUCLEOTIDE SEQUENCE [LARGE SCALE GENOMIC DNA]</scope>
    <source>
        <strain evidence="2 3">CGMCC 4.7090</strain>
    </source>
</reference>
<protein>
    <submittedName>
        <fullName evidence="2">CHAT domain-containing protein</fullName>
    </submittedName>
</protein>
<evidence type="ECO:0000313" key="2">
    <source>
        <dbReference type="EMBL" id="RAK35766.1"/>
    </source>
</evidence>
<dbReference type="Proteomes" id="UP000249341">
    <property type="component" value="Unassembled WGS sequence"/>
</dbReference>
<dbReference type="EMBL" id="QLMJ01000009">
    <property type="protein sequence ID" value="RAK35766.1"/>
    <property type="molecule type" value="Genomic_DNA"/>
</dbReference>